<feature type="transmembrane region" description="Helical" evidence="1">
    <location>
        <begin position="40"/>
        <end position="59"/>
    </location>
</feature>
<dbReference type="AlphaFoldDB" id="A0A437SUU8"/>
<dbReference type="Proteomes" id="UP000288291">
    <property type="component" value="Unassembled WGS sequence"/>
</dbReference>
<keyword evidence="1" id="KW-0812">Transmembrane</keyword>
<gene>
    <name evidence="2" type="ORF">EJK17_06180</name>
</gene>
<dbReference type="EMBL" id="RXIA01000014">
    <property type="protein sequence ID" value="RVU70706.1"/>
    <property type="molecule type" value="Genomic_DNA"/>
</dbReference>
<keyword evidence="3" id="KW-1185">Reference proteome</keyword>
<sequence length="127" mass="15012">MNGPQLYDENNPVQIARRREEKLKRIQEAQVRQIHRRRRTTILAVFAIIFVFLGVQIGIKLSQESRLNQQVQTSKTSLTKLKHEHQKLKAKRNNLKDPDYVAKLIRSKFYYSKANEKIYHVPEGNDN</sequence>
<evidence type="ECO:0000313" key="2">
    <source>
        <dbReference type="EMBL" id="RVU70706.1"/>
    </source>
</evidence>
<evidence type="ECO:0000256" key="1">
    <source>
        <dbReference type="SAM" id="Phobius"/>
    </source>
</evidence>
<dbReference type="PANTHER" id="PTHR40027:SF1">
    <property type="entry name" value="CELL DIVISION PROTEIN DIVIC"/>
    <property type="match status" value="1"/>
</dbReference>
<dbReference type="InterPro" id="IPR039076">
    <property type="entry name" value="DivIC"/>
</dbReference>
<keyword evidence="1" id="KW-0472">Membrane</keyword>
<dbReference type="PANTHER" id="PTHR40027">
    <property type="entry name" value="CELL DIVISION PROTEIN DIVIC"/>
    <property type="match status" value="1"/>
</dbReference>
<protein>
    <submittedName>
        <fullName evidence="2">Septum formation initiator family protein</fullName>
    </submittedName>
</protein>
<reference evidence="2 3" key="1">
    <citation type="submission" date="2018-12" db="EMBL/GenBank/DDBJ databases">
        <authorList>
            <person name="Meng J."/>
        </authorList>
    </citation>
    <scope>NUCLEOTIDE SEQUENCE [LARGE SCALE GENOMIC DNA]</scope>
    <source>
        <strain evidence="2 3">HT111-2</strain>
    </source>
</reference>
<dbReference type="InterPro" id="IPR007060">
    <property type="entry name" value="FtsL/DivIC"/>
</dbReference>
<organism evidence="2 3">
    <name type="scientific">Lactobacillus xujianguonis</name>
    <dbReference type="NCBI Taxonomy" id="2495899"/>
    <lineage>
        <taxon>Bacteria</taxon>
        <taxon>Bacillati</taxon>
        <taxon>Bacillota</taxon>
        <taxon>Bacilli</taxon>
        <taxon>Lactobacillales</taxon>
        <taxon>Lactobacillaceae</taxon>
        <taxon>Lactobacillus</taxon>
    </lineage>
</organism>
<evidence type="ECO:0000313" key="3">
    <source>
        <dbReference type="Proteomes" id="UP000288291"/>
    </source>
</evidence>
<name>A0A437SUU8_9LACO</name>
<proteinExistence type="predicted"/>
<keyword evidence="1" id="KW-1133">Transmembrane helix</keyword>
<dbReference type="GO" id="GO:0051301">
    <property type="term" value="P:cell division"/>
    <property type="evidence" value="ECO:0007669"/>
    <property type="project" value="InterPro"/>
</dbReference>
<comment type="caution">
    <text evidence="2">The sequence shown here is derived from an EMBL/GenBank/DDBJ whole genome shotgun (WGS) entry which is preliminary data.</text>
</comment>
<accession>A0A437SUU8</accession>
<dbReference type="Pfam" id="PF04977">
    <property type="entry name" value="DivIC"/>
    <property type="match status" value="1"/>
</dbReference>